<accession>A0A2P6NCV0</accession>
<dbReference type="AlphaFoldDB" id="A0A2P6NCV0"/>
<keyword evidence="4" id="KW-0677">Repeat</keyword>
<dbReference type="PANTHER" id="PTHR45973">
    <property type="entry name" value="PROTEIN PHOSPHATASE 1 REGULATORY SUBUNIT SDS22-RELATED"/>
    <property type="match status" value="1"/>
</dbReference>
<evidence type="ECO:0000256" key="1">
    <source>
        <dbReference type="ARBA" id="ARBA00004611"/>
    </source>
</evidence>
<keyword evidence="13" id="KW-1185">Reference proteome</keyword>
<evidence type="ECO:0000256" key="7">
    <source>
        <dbReference type="ARBA" id="ARBA00023069"/>
    </source>
</evidence>
<keyword evidence="6" id="KW-0175">Coiled coil</keyword>
<dbReference type="OrthoDB" id="7451790at2759"/>
<evidence type="ECO:0000256" key="11">
    <source>
        <dbReference type="ARBA" id="ARBA00040950"/>
    </source>
</evidence>
<keyword evidence="2" id="KW-0963">Cytoplasm</keyword>
<dbReference type="Pfam" id="PF14580">
    <property type="entry name" value="LRR_9"/>
    <property type="match status" value="1"/>
</dbReference>
<evidence type="ECO:0000256" key="9">
    <source>
        <dbReference type="ARBA" id="ARBA00023273"/>
    </source>
</evidence>
<dbReference type="InterPro" id="IPR050576">
    <property type="entry name" value="Cilia_flagella_integrity"/>
</dbReference>
<dbReference type="SMART" id="SM00365">
    <property type="entry name" value="LRR_SD22"/>
    <property type="match status" value="5"/>
</dbReference>
<keyword evidence="8" id="KW-0206">Cytoskeleton</keyword>
<gene>
    <name evidence="12" type="ORF">PROFUN_10641</name>
</gene>
<name>A0A2P6NCV0_9EUKA</name>
<evidence type="ECO:0000313" key="12">
    <source>
        <dbReference type="EMBL" id="PRP81771.1"/>
    </source>
</evidence>
<sequence>MNKLYNSIDPIVIDDELLKLVIDDGKESKDSKEKTKPLSQQLGELTTLQLPYKRIRRIDNLSGLNKLTKLQLDNNDIETIENLDHLVHLTWIDLSFNKIKKIEGLNQLKKLTDISLHSNQITTLEGMDDLQELTLLSVGANKIASLDNILYLRRFKNLSALNLAKNPVAELPDYKMFVVARLSNLRYLDYRLLDETTVRGAREQYQEDLQVIQAKEKEADEKEDAKRTKIARLSLLRGANLQDFDTFFEDLISEDAEYMKVAPLRALNDVLSEYKERFQEATNNFVVHMLEHHDLRIQERGQFDLVCQKVQKLNDDKALALFDEFGAKKKKVFKELKGEKLARSEAIAKLEELKTSTSLFYDQLMDQETNIVEQIEEFIREFETRLSELTGHALEIIRG</sequence>
<comment type="similarity">
    <text evidence="10">Belongs to the DRC3 family.</text>
</comment>
<evidence type="ECO:0000313" key="13">
    <source>
        <dbReference type="Proteomes" id="UP000241769"/>
    </source>
</evidence>
<evidence type="ECO:0000256" key="8">
    <source>
        <dbReference type="ARBA" id="ARBA00023212"/>
    </source>
</evidence>
<evidence type="ECO:0000256" key="6">
    <source>
        <dbReference type="ARBA" id="ARBA00023054"/>
    </source>
</evidence>
<dbReference type="GO" id="GO:0005929">
    <property type="term" value="C:cilium"/>
    <property type="evidence" value="ECO:0007669"/>
    <property type="project" value="TreeGrafter"/>
</dbReference>
<keyword evidence="3" id="KW-0433">Leucine-rich repeat</keyword>
<dbReference type="SUPFAM" id="SSF52075">
    <property type="entry name" value="Outer arm dynein light chain 1"/>
    <property type="match status" value="1"/>
</dbReference>
<dbReference type="PANTHER" id="PTHR45973:SF12">
    <property type="entry name" value="DYNEIN REGULATORY COMPLEX SUBUNIT 3"/>
    <property type="match status" value="1"/>
</dbReference>
<dbReference type="Proteomes" id="UP000241769">
    <property type="component" value="Unassembled WGS sequence"/>
</dbReference>
<comment type="caution">
    <text evidence="12">The sequence shown here is derived from an EMBL/GenBank/DDBJ whole genome shotgun (WGS) entry which is preliminary data.</text>
</comment>
<evidence type="ECO:0000256" key="10">
    <source>
        <dbReference type="ARBA" id="ARBA00038378"/>
    </source>
</evidence>
<reference evidence="12 13" key="1">
    <citation type="journal article" date="2018" name="Genome Biol. Evol.">
        <title>Multiple Roots of Fruiting Body Formation in Amoebozoa.</title>
        <authorList>
            <person name="Hillmann F."/>
            <person name="Forbes G."/>
            <person name="Novohradska S."/>
            <person name="Ferling I."/>
            <person name="Riege K."/>
            <person name="Groth M."/>
            <person name="Westermann M."/>
            <person name="Marz M."/>
            <person name="Spaller T."/>
            <person name="Winckler T."/>
            <person name="Schaap P."/>
            <person name="Glockner G."/>
        </authorList>
    </citation>
    <scope>NUCLEOTIDE SEQUENCE [LARGE SCALE GENOMIC DNA]</scope>
    <source>
        <strain evidence="12 13">Jena</strain>
    </source>
</reference>
<dbReference type="EMBL" id="MDYQ01000118">
    <property type="protein sequence ID" value="PRP81771.1"/>
    <property type="molecule type" value="Genomic_DNA"/>
</dbReference>
<evidence type="ECO:0000256" key="2">
    <source>
        <dbReference type="ARBA" id="ARBA00022490"/>
    </source>
</evidence>
<protein>
    <recommendedName>
        <fullName evidence="11">Dynein regulatory complex subunit 3</fullName>
    </recommendedName>
</protein>
<dbReference type="InParanoid" id="A0A2P6NCV0"/>
<dbReference type="InterPro" id="IPR001611">
    <property type="entry name" value="Leu-rich_rpt"/>
</dbReference>
<dbReference type="PROSITE" id="PS51450">
    <property type="entry name" value="LRR"/>
    <property type="match status" value="3"/>
</dbReference>
<dbReference type="Gene3D" id="3.80.10.10">
    <property type="entry name" value="Ribonuclease Inhibitor"/>
    <property type="match status" value="2"/>
</dbReference>
<organism evidence="12 13">
    <name type="scientific">Planoprotostelium fungivorum</name>
    <dbReference type="NCBI Taxonomy" id="1890364"/>
    <lineage>
        <taxon>Eukaryota</taxon>
        <taxon>Amoebozoa</taxon>
        <taxon>Evosea</taxon>
        <taxon>Variosea</taxon>
        <taxon>Cavosteliida</taxon>
        <taxon>Cavosteliaceae</taxon>
        <taxon>Planoprotostelium</taxon>
    </lineage>
</organism>
<evidence type="ECO:0000256" key="4">
    <source>
        <dbReference type="ARBA" id="ARBA00022737"/>
    </source>
</evidence>
<keyword evidence="9" id="KW-0966">Cell projection</keyword>
<evidence type="ECO:0000256" key="3">
    <source>
        <dbReference type="ARBA" id="ARBA00022614"/>
    </source>
</evidence>
<keyword evidence="5" id="KW-0282">Flagellum</keyword>
<proteinExistence type="inferred from homology"/>
<dbReference type="STRING" id="1890364.A0A2P6NCV0"/>
<evidence type="ECO:0000256" key="5">
    <source>
        <dbReference type="ARBA" id="ARBA00022846"/>
    </source>
</evidence>
<comment type="subcellular location">
    <subcellularLocation>
        <location evidence="1">Cytoplasm</location>
        <location evidence="1">Cytoskeleton</location>
        <location evidence="1">Flagellum axoneme</location>
    </subcellularLocation>
</comment>
<keyword evidence="7" id="KW-0969">Cilium</keyword>
<dbReference type="InterPro" id="IPR032675">
    <property type="entry name" value="LRR_dom_sf"/>
</dbReference>